<dbReference type="InterPro" id="IPR000719">
    <property type="entry name" value="Prot_kinase_dom"/>
</dbReference>
<keyword evidence="5" id="KW-0472">Membrane</keyword>
<keyword evidence="4" id="KW-1133">Transmembrane helix</keyword>
<dbReference type="PROSITE" id="PS50011">
    <property type="entry name" value="PROTEIN_KINASE_DOM"/>
    <property type="match status" value="1"/>
</dbReference>
<organism evidence="7 8">
    <name type="scientific">Adiantum capillus-veneris</name>
    <name type="common">Maidenhair fern</name>
    <dbReference type="NCBI Taxonomy" id="13818"/>
    <lineage>
        <taxon>Eukaryota</taxon>
        <taxon>Viridiplantae</taxon>
        <taxon>Streptophyta</taxon>
        <taxon>Embryophyta</taxon>
        <taxon>Tracheophyta</taxon>
        <taxon>Polypodiopsida</taxon>
        <taxon>Polypodiidae</taxon>
        <taxon>Polypodiales</taxon>
        <taxon>Pteridineae</taxon>
        <taxon>Pteridaceae</taxon>
        <taxon>Vittarioideae</taxon>
        <taxon>Adiantum</taxon>
    </lineage>
</organism>
<accession>A0A9D4UCM0</accession>
<evidence type="ECO:0000259" key="6">
    <source>
        <dbReference type="PROSITE" id="PS50011"/>
    </source>
</evidence>
<dbReference type="Gene3D" id="1.10.510.10">
    <property type="entry name" value="Transferase(Phosphotransferase) domain 1"/>
    <property type="match status" value="1"/>
</dbReference>
<protein>
    <recommendedName>
        <fullName evidence="6">Protein kinase domain-containing protein</fullName>
    </recommendedName>
</protein>
<evidence type="ECO:0000256" key="1">
    <source>
        <dbReference type="ARBA" id="ARBA00004167"/>
    </source>
</evidence>
<dbReference type="OrthoDB" id="5857966at2759"/>
<dbReference type="Proteomes" id="UP000886520">
    <property type="component" value="Chromosome 20"/>
</dbReference>
<dbReference type="GO" id="GO:0016020">
    <property type="term" value="C:membrane"/>
    <property type="evidence" value="ECO:0007669"/>
    <property type="project" value="UniProtKB-SubCell"/>
</dbReference>
<dbReference type="PANTHER" id="PTHR47974">
    <property type="entry name" value="OS07G0415500 PROTEIN"/>
    <property type="match status" value="1"/>
</dbReference>
<keyword evidence="8" id="KW-1185">Reference proteome</keyword>
<dbReference type="Pfam" id="PF00069">
    <property type="entry name" value="Pkinase"/>
    <property type="match status" value="1"/>
</dbReference>
<dbReference type="AlphaFoldDB" id="A0A9D4UCM0"/>
<keyword evidence="2" id="KW-0812">Transmembrane</keyword>
<dbReference type="SUPFAM" id="SSF56112">
    <property type="entry name" value="Protein kinase-like (PK-like)"/>
    <property type="match status" value="1"/>
</dbReference>
<keyword evidence="3" id="KW-0732">Signal</keyword>
<gene>
    <name evidence="7" type="ORF">GOP47_0021291</name>
</gene>
<comment type="subcellular location">
    <subcellularLocation>
        <location evidence="1">Membrane</location>
        <topology evidence="1">Single-pass membrane protein</topology>
    </subcellularLocation>
</comment>
<name>A0A9D4UCM0_ADICA</name>
<dbReference type="GO" id="GO:0005524">
    <property type="term" value="F:ATP binding"/>
    <property type="evidence" value="ECO:0007669"/>
    <property type="project" value="InterPro"/>
</dbReference>
<proteinExistence type="predicted"/>
<evidence type="ECO:0000256" key="2">
    <source>
        <dbReference type="ARBA" id="ARBA00022692"/>
    </source>
</evidence>
<evidence type="ECO:0000256" key="5">
    <source>
        <dbReference type="ARBA" id="ARBA00023136"/>
    </source>
</evidence>
<reference evidence="7" key="1">
    <citation type="submission" date="2021-01" db="EMBL/GenBank/DDBJ databases">
        <title>Adiantum capillus-veneris genome.</title>
        <authorList>
            <person name="Fang Y."/>
            <person name="Liao Q."/>
        </authorList>
    </citation>
    <scope>NUCLEOTIDE SEQUENCE</scope>
    <source>
        <strain evidence="7">H3</strain>
        <tissue evidence="7">Leaf</tissue>
    </source>
</reference>
<evidence type="ECO:0000313" key="8">
    <source>
        <dbReference type="Proteomes" id="UP000886520"/>
    </source>
</evidence>
<dbReference type="InterPro" id="IPR011009">
    <property type="entry name" value="Kinase-like_dom_sf"/>
</dbReference>
<comment type="caution">
    <text evidence="7">The sequence shown here is derived from an EMBL/GenBank/DDBJ whole genome shotgun (WGS) entry which is preliminary data.</text>
</comment>
<dbReference type="EMBL" id="JABFUD020000020">
    <property type="protein sequence ID" value="KAI5064621.1"/>
    <property type="molecule type" value="Genomic_DNA"/>
</dbReference>
<evidence type="ECO:0000256" key="3">
    <source>
        <dbReference type="ARBA" id="ARBA00022729"/>
    </source>
</evidence>
<dbReference type="GO" id="GO:0004672">
    <property type="term" value="F:protein kinase activity"/>
    <property type="evidence" value="ECO:0007669"/>
    <property type="project" value="InterPro"/>
</dbReference>
<sequence length="186" mass="21036">MSRTMQKDASSVVTGVRGTIGYIAPDWFFHGAANKKSDIYSLGMVMLELLAGRKVLDYSAILNSSSRSSSSNADDASTKQEWYLPSWAARKCEEGMWMEVIDKRLLYLQHGKAGFDEEQAQRLVYIVFWCIQEDPGMRPNTSKLVEWLENTSPIDDVQVKKPPFNKSAPFNSNYASSKSQLEISQY</sequence>
<dbReference type="PANTHER" id="PTHR47974:SF9">
    <property type="entry name" value="RECEPTOR-LIKE SERINE_THREONINE-PROTEIN KINASE"/>
    <property type="match status" value="1"/>
</dbReference>
<feature type="domain" description="Protein kinase" evidence="6">
    <location>
        <begin position="1"/>
        <end position="148"/>
    </location>
</feature>
<evidence type="ECO:0000256" key="4">
    <source>
        <dbReference type="ARBA" id="ARBA00022989"/>
    </source>
</evidence>
<evidence type="ECO:0000313" key="7">
    <source>
        <dbReference type="EMBL" id="KAI5064621.1"/>
    </source>
</evidence>